<name>A0A446D0M8_9BURK</name>
<evidence type="ECO:0000313" key="1">
    <source>
        <dbReference type="EMBL" id="SSW73605.1"/>
    </source>
</evidence>
<dbReference type="AlphaFoldDB" id="A0A446D0M8"/>
<gene>
    <name evidence="1" type="ORF">AVE30378_05951</name>
</gene>
<evidence type="ECO:0000313" key="2">
    <source>
        <dbReference type="Proteomes" id="UP000289465"/>
    </source>
</evidence>
<sequence length="82" mass="9102">MVGMRFKALSTAEDWSLPDRLRGRISVHRGAAQWPHFLRHSSAWSAIGLTGSPSRSVMTVPQSGQAATSPWRVRRVVKTGFQ</sequence>
<organism evidence="1 2">
    <name type="scientific">Achromobacter veterisilvae</name>
    <dbReference type="NCBI Taxonomy" id="2069367"/>
    <lineage>
        <taxon>Bacteria</taxon>
        <taxon>Pseudomonadati</taxon>
        <taxon>Pseudomonadota</taxon>
        <taxon>Betaproteobacteria</taxon>
        <taxon>Burkholderiales</taxon>
        <taxon>Alcaligenaceae</taxon>
        <taxon>Achromobacter</taxon>
    </lineage>
</organism>
<dbReference type="Proteomes" id="UP000289465">
    <property type="component" value="Unassembled WGS sequence"/>
</dbReference>
<accession>A0A446D0M8</accession>
<protein>
    <submittedName>
        <fullName evidence="1">Uncharacterized protein</fullName>
    </submittedName>
</protein>
<reference evidence="1 2" key="1">
    <citation type="submission" date="2018-07" db="EMBL/GenBank/DDBJ databases">
        <authorList>
            <person name="Peeters C."/>
        </authorList>
    </citation>
    <scope>NUCLEOTIDE SEQUENCE [LARGE SCALE GENOMIC DNA]</scope>
    <source>
        <strain evidence="1 2">LMG 30378</strain>
    </source>
</reference>
<proteinExistence type="predicted"/>
<dbReference type="EMBL" id="UFQC01000056">
    <property type="protein sequence ID" value="SSW73605.1"/>
    <property type="molecule type" value="Genomic_DNA"/>
</dbReference>